<evidence type="ECO:0000313" key="2">
    <source>
        <dbReference type="Proteomes" id="UP001213646"/>
    </source>
</evidence>
<accession>A0AAW6I7E4</accession>
<sequence length="302" mass="35814">MNWRILKKISIAVIDVFKAFNHKSEPRLIMTLLVKDEEEMLEKNLIFHKSLGVDGFIVTDNNSSDATPRILQKYKDKGWILEVINEKATNYEQKKWVDRMIWKAKMDHKADWIINADADELWFSSSGSLKTELEQTRANVLVCEMKCVYPEEHKPFWEWDQTVEVVNNPLFYDLSRYSLFTRQNKKVIHRAAGYLQISMGNHKVAMFPKRKAVSNICIYHYNIRGKKPFLNKMINGGKQLEQNPSKHGGRHWRYFYQLYKEGLLEVEYDRVVGKNSYERLKQDGFIRKDRTIPELFARLKED</sequence>
<dbReference type="Pfam" id="PF13704">
    <property type="entry name" value="Glyco_tranf_2_4"/>
    <property type="match status" value="1"/>
</dbReference>
<dbReference type="RefSeq" id="WP_195485619.1">
    <property type="nucleotide sequence ID" value="NZ_CAKWDQ010000033.1"/>
</dbReference>
<protein>
    <submittedName>
        <fullName evidence="1">Glycosyltransferase family 2 protein</fullName>
    </submittedName>
</protein>
<comment type="caution">
    <text evidence="1">The sequence shown here is derived from an EMBL/GenBank/DDBJ whole genome shotgun (WGS) entry which is preliminary data.</text>
</comment>
<name>A0AAW6I7E4_9BACT</name>
<reference evidence="1" key="1">
    <citation type="submission" date="2023-01" db="EMBL/GenBank/DDBJ databases">
        <title>Exploring GABA producing Bacteroides strains toward improving mental health.</title>
        <authorList>
            <person name="Yousuf B."/>
            <person name="Bouhlel N.E."/>
            <person name="Mottawea W."/>
            <person name="Hammami R."/>
        </authorList>
    </citation>
    <scope>NUCLEOTIDE SEQUENCE</scope>
    <source>
        <strain evidence="1">UO.H1047</strain>
    </source>
</reference>
<dbReference type="SUPFAM" id="SSF53448">
    <property type="entry name" value="Nucleotide-diphospho-sugar transferases"/>
    <property type="match status" value="1"/>
</dbReference>
<dbReference type="Proteomes" id="UP001213646">
    <property type="component" value="Unassembled WGS sequence"/>
</dbReference>
<dbReference type="Gene3D" id="3.90.550.10">
    <property type="entry name" value="Spore Coat Polysaccharide Biosynthesis Protein SpsA, Chain A"/>
    <property type="match status" value="1"/>
</dbReference>
<proteinExistence type="predicted"/>
<dbReference type="InterPro" id="IPR029044">
    <property type="entry name" value="Nucleotide-diphossugar_trans"/>
</dbReference>
<dbReference type="AlphaFoldDB" id="A0AAW6I7E4"/>
<gene>
    <name evidence="1" type="ORF">PQG89_17300</name>
</gene>
<evidence type="ECO:0000313" key="1">
    <source>
        <dbReference type="EMBL" id="MDC7151145.1"/>
    </source>
</evidence>
<dbReference type="EMBL" id="JAQPYX010000169">
    <property type="protein sequence ID" value="MDC7151145.1"/>
    <property type="molecule type" value="Genomic_DNA"/>
</dbReference>
<organism evidence="1 2">
    <name type="scientific">Parabacteroides johnsonii</name>
    <dbReference type="NCBI Taxonomy" id="387661"/>
    <lineage>
        <taxon>Bacteria</taxon>
        <taxon>Pseudomonadati</taxon>
        <taxon>Bacteroidota</taxon>
        <taxon>Bacteroidia</taxon>
        <taxon>Bacteroidales</taxon>
        <taxon>Tannerellaceae</taxon>
        <taxon>Parabacteroides</taxon>
    </lineage>
</organism>